<evidence type="ECO:0000259" key="2">
    <source>
        <dbReference type="PROSITE" id="PS50892"/>
    </source>
</evidence>
<name>G0QV15_ICHMU</name>
<evidence type="ECO:0000256" key="1">
    <source>
        <dbReference type="PROSITE-ProRule" id="PRU00290"/>
    </source>
</evidence>
<dbReference type="GO" id="GO:0005794">
    <property type="term" value="C:Golgi apparatus"/>
    <property type="evidence" value="ECO:0007669"/>
    <property type="project" value="TreeGrafter"/>
</dbReference>
<dbReference type="InParanoid" id="G0QV15"/>
<organism evidence="3 4">
    <name type="scientific">Ichthyophthirius multifiliis</name>
    <name type="common">White spot disease agent</name>
    <name type="synonym">Ich</name>
    <dbReference type="NCBI Taxonomy" id="5932"/>
    <lineage>
        <taxon>Eukaryota</taxon>
        <taxon>Sar</taxon>
        <taxon>Alveolata</taxon>
        <taxon>Ciliophora</taxon>
        <taxon>Intramacronucleata</taxon>
        <taxon>Oligohymenophorea</taxon>
        <taxon>Hymenostomatida</taxon>
        <taxon>Ophryoglenina</taxon>
        <taxon>Ichthyophthirius</taxon>
    </lineage>
</organism>
<dbReference type="PANTHER" id="PTHR45806">
    <property type="entry name" value="SYNAPTOBREVIN HOMOLOG YKT6"/>
    <property type="match status" value="1"/>
</dbReference>
<dbReference type="OrthoDB" id="284000at2759"/>
<keyword evidence="1" id="KW-0175">Coiled coil</keyword>
<protein>
    <recommendedName>
        <fullName evidence="2">V-SNARE coiled-coil homology domain-containing protein</fullName>
    </recommendedName>
</protein>
<evidence type="ECO:0000313" key="3">
    <source>
        <dbReference type="EMBL" id="EGR30940.1"/>
    </source>
</evidence>
<keyword evidence="4" id="KW-1185">Reference proteome</keyword>
<accession>G0QV15</accession>
<dbReference type="Gene3D" id="1.20.5.110">
    <property type="match status" value="1"/>
</dbReference>
<dbReference type="InterPro" id="IPR042855">
    <property type="entry name" value="V_SNARE_CC"/>
</dbReference>
<dbReference type="InterPro" id="IPR011012">
    <property type="entry name" value="Longin-like_dom_sf"/>
</dbReference>
<dbReference type="OMA" id="MINEIYM"/>
<gene>
    <name evidence="3" type="ORF">IMG5_120720</name>
</gene>
<dbReference type="SUPFAM" id="SSF64356">
    <property type="entry name" value="SNARE-like"/>
    <property type="match status" value="1"/>
</dbReference>
<dbReference type="STRING" id="857967.G0QV15"/>
<evidence type="ECO:0000313" key="4">
    <source>
        <dbReference type="Proteomes" id="UP000008983"/>
    </source>
</evidence>
<dbReference type="Pfam" id="PF00957">
    <property type="entry name" value="Synaptobrevin"/>
    <property type="match status" value="1"/>
</dbReference>
<dbReference type="Gene3D" id="3.30.450.50">
    <property type="entry name" value="Longin domain"/>
    <property type="match status" value="1"/>
</dbReference>
<dbReference type="GO" id="GO:0005484">
    <property type="term" value="F:SNAP receptor activity"/>
    <property type="evidence" value="ECO:0007669"/>
    <property type="project" value="TreeGrafter"/>
</dbReference>
<dbReference type="RefSeq" id="XP_004032527.1">
    <property type="nucleotide sequence ID" value="XM_004032479.1"/>
</dbReference>
<dbReference type="PROSITE" id="PS50892">
    <property type="entry name" value="V_SNARE"/>
    <property type="match status" value="1"/>
</dbReference>
<dbReference type="PANTHER" id="PTHR45806:SF1">
    <property type="entry name" value="SYNAPTOBREVIN HOMOLOG YKT6"/>
    <property type="match status" value="1"/>
</dbReference>
<feature type="domain" description="V-SNARE coiled-coil homology" evidence="2">
    <location>
        <begin position="97"/>
        <end position="157"/>
    </location>
</feature>
<dbReference type="GO" id="GO:0006888">
    <property type="term" value="P:endoplasmic reticulum to Golgi vesicle-mediated transport"/>
    <property type="evidence" value="ECO:0007669"/>
    <property type="project" value="TreeGrafter"/>
</dbReference>
<dbReference type="FunCoup" id="G0QV15">
    <property type="interactions" value="614"/>
</dbReference>
<dbReference type="eggNOG" id="KOG0861">
    <property type="taxonomic scope" value="Eukaryota"/>
</dbReference>
<dbReference type="EMBL" id="GL983929">
    <property type="protein sequence ID" value="EGR30940.1"/>
    <property type="molecule type" value="Genomic_DNA"/>
</dbReference>
<sequence length="158" mass="18216">MQRIFGWFIKGTRHKVKHDSYIVYIQMSANHQVGAFAFVESEYPSEGVIYGCLSKSLDAFFQKITSTWQSIQNDDKIDVQQIQQYIKEYQDVRNVDKLASAQSKVDEINVILHQNIKQLLANQGDLDQLVEKSKDLNKASKTLYKQSKGMKQSCCIIF</sequence>
<dbReference type="AlphaFoldDB" id="G0QV15"/>
<dbReference type="CDD" id="cd15843">
    <property type="entry name" value="R-SNARE"/>
    <property type="match status" value="1"/>
</dbReference>
<dbReference type="Proteomes" id="UP000008983">
    <property type="component" value="Unassembled WGS sequence"/>
</dbReference>
<dbReference type="GeneID" id="14907065"/>
<proteinExistence type="predicted"/>
<reference evidence="3 4" key="1">
    <citation type="submission" date="2011-07" db="EMBL/GenBank/DDBJ databases">
        <authorList>
            <person name="Coyne R."/>
            <person name="Brami D."/>
            <person name="Johnson J."/>
            <person name="Hostetler J."/>
            <person name="Hannick L."/>
            <person name="Clark T."/>
            <person name="Cassidy-Hanley D."/>
            <person name="Inman J."/>
        </authorList>
    </citation>
    <scope>NUCLEOTIDE SEQUENCE [LARGE SCALE GENOMIC DNA]</scope>
    <source>
        <strain evidence="3 4">G5</strain>
    </source>
</reference>
<dbReference type="SUPFAM" id="SSF58038">
    <property type="entry name" value="SNARE fusion complex"/>
    <property type="match status" value="1"/>
</dbReference>